<evidence type="ECO:0000256" key="2">
    <source>
        <dbReference type="ARBA" id="ARBA00002786"/>
    </source>
</evidence>
<proteinExistence type="inferred from homology"/>
<dbReference type="SUPFAM" id="SSF53686">
    <property type="entry name" value="Tryptophan synthase beta subunit-like PLP-dependent enzymes"/>
    <property type="match status" value="1"/>
</dbReference>
<evidence type="ECO:0000256" key="8">
    <source>
        <dbReference type="ARBA" id="ARBA00022898"/>
    </source>
</evidence>
<dbReference type="CDD" id="cd06446">
    <property type="entry name" value="Trp-synth_B"/>
    <property type="match status" value="1"/>
</dbReference>
<dbReference type="PANTHER" id="PTHR48077">
    <property type="entry name" value="TRYPTOPHAN SYNTHASE-RELATED"/>
    <property type="match status" value="1"/>
</dbReference>
<comment type="pathway">
    <text evidence="3 12">Amino-acid biosynthesis; L-tryptophan biosynthesis; L-tryptophan from chorismate: step 5/5.</text>
</comment>
<evidence type="ECO:0000256" key="12">
    <source>
        <dbReference type="HAMAP-Rule" id="MF_00133"/>
    </source>
</evidence>
<evidence type="ECO:0000256" key="6">
    <source>
        <dbReference type="ARBA" id="ARBA00022605"/>
    </source>
</evidence>
<dbReference type="InterPro" id="IPR036052">
    <property type="entry name" value="TrpB-like_PALP_sf"/>
</dbReference>
<evidence type="ECO:0000313" key="15">
    <source>
        <dbReference type="Proteomes" id="UP000625804"/>
    </source>
</evidence>
<dbReference type="UniPathway" id="UPA00035">
    <property type="reaction ID" value="UER00044"/>
</dbReference>
<evidence type="ECO:0000256" key="4">
    <source>
        <dbReference type="ARBA" id="ARBA00009982"/>
    </source>
</evidence>
<dbReference type="EC" id="4.2.1.20" evidence="12"/>
<comment type="similarity">
    <text evidence="4 12">Belongs to the TrpB family.</text>
</comment>
<accession>A0A8J8GBL3</accession>
<evidence type="ECO:0000256" key="1">
    <source>
        <dbReference type="ARBA" id="ARBA00001933"/>
    </source>
</evidence>
<keyword evidence="15" id="KW-1185">Reference proteome</keyword>
<dbReference type="PANTHER" id="PTHR48077:SF3">
    <property type="entry name" value="TRYPTOPHAN SYNTHASE"/>
    <property type="match status" value="1"/>
</dbReference>
<dbReference type="InterPro" id="IPR006654">
    <property type="entry name" value="Trp_synth_beta"/>
</dbReference>
<comment type="catalytic activity">
    <reaction evidence="11 12">
        <text>(1S,2R)-1-C-(indol-3-yl)glycerol 3-phosphate + L-serine = D-glyceraldehyde 3-phosphate + L-tryptophan + H2O</text>
        <dbReference type="Rhea" id="RHEA:10532"/>
        <dbReference type="ChEBI" id="CHEBI:15377"/>
        <dbReference type="ChEBI" id="CHEBI:33384"/>
        <dbReference type="ChEBI" id="CHEBI:57912"/>
        <dbReference type="ChEBI" id="CHEBI:58866"/>
        <dbReference type="ChEBI" id="CHEBI:59776"/>
        <dbReference type="EC" id="4.2.1.20"/>
    </reaction>
</comment>
<dbReference type="AlphaFoldDB" id="A0A8J8GBL3"/>
<comment type="caution">
    <text evidence="14">The sequence shown here is derived from an EMBL/GenBank/DDBJ whole genome shotgun (WGS) entry which is preliminary data.</text>
</comment>
<keyword evidence="9 12" id="KW-0057">Aromatic amino acid biosynthesis</keyword>
<dbReference type="Gene3D" id="3.40.50.1100">
    <property type="match status" value="2"/>
</dbReference>
<evidence type="ECO:0000259" key="13">
    <source>
        <dbReference type="Pfam" id="PF00291"/>
    </source>
</evidence>
<protein>
    <recommendedName>
        <fullName evidence="12">Tryptophan synthase beta chain</fullName>
        <ecNumber evidence="12">4.2.1.20</ecNumber>
    </recommendedName>
</protein>
<dbReference type="InterPro" id="IPR006653">
    <property type="entry name" value="Trp_synth_b_CS"/>
</dbReference>
<comment type="function">
    <text evidence="2 12">The beta subunit is responsible for the synthesis of L-tryptophan from indole and L-serine.</text>
</comment>
<dbReference type="Pfam" id="PF00291">
    <property type="entry name" value="PALP"/>
    <property type="match status" value="1"/>
</dbReference>
<dbReference type="Proteomes" id="UP000625804">
    <property type="component" value="Unassembled WGS sequence"/>
</dbReference>
<organism evidence="14 15">
    <name type="scientific">Calidifontibacillus erzurumensis</name>
    <dbReference type="NCBI Taxonomy" id="2741433"/>
    <lineage>
        <taxon>Bacteria</taxon>
        <taxon>Bacillati</taxon>
        <taxon>Bacillota</taxon>
        <taxon>Bacilli</taxon>
        <taxon>Bacillales</taxon>
        <taxon>Bacillaceae</taxon>
        <taxon>Calidifontibacillus/Schinkia group</taxon>
        <taxon>Calidifontibacillus</taxon>
    </lineage>
</organism>
<feature type="domain" description="Tryptophan synthase beta chain-like PALP" evidence="13">
    <location>
        <begin position="61"/>
        <end position="376"/>
    </location>
</feature>
<evidence type="ECO:0000256" key="3">
    <source>
        <dbReference type="ARBA" id="ARBA00004733"/>
    </source>
</evidence>
<dbReference type="EMBL" id="JABTTE010000002">
    <property type="protein sequence ID" value="NSL50672.1"/>
    <property type="molecule type" value="Genomic_DNA"/>
</dbReference>
<dbReference type="FunFam" id="3.40.50.1100:FF:000004">
    <property type="entry name" value="Tryptophan synthase beta chain"/>
    <property type="match status" value="1"/>
</dbReference>
<comment type="subunit">
    <text evidence="5 12">Tetramer of two alpha and two beta chains.</text>
</comment>
<dbReference type="GO" id="GO:0004834">
    <property type="term" value="F:tryptophan synthase activity"/>
    <property type="evidence" value="ECO:0007669"/>
    <property type="project" value="UniProtKB-UniRule"/>
</dbReference>
<dbReference type="PROSITE" id="PS00168">
    <property type="entry name" value="TRP_SYNTHASE_BETA"/>
    <property type="match status" value="1"/>
</dbReference>
<evidence type="ECO:0000256" key="7">
    <source>
        <dbReference type="ARBA" id="ARBA00022822"/>
    </source>
</evidence>
<gene>
    <name evidence="12 14" type="primary">trpB</name>
    <name evidence="14" type="ORF">HR057_02710</name>
</gene>
<comment type="cofactor">
    <cofactor evidence="1 12">
        <name>pyridoxal 5'-phosphate</name>
        <dbReference type="ChEBI" id="CHEBI:597326"/>
    </cofactor>
</comment>
<keyword evidence="10 12" id="KW-0456">Lyase</keyword>
<dbReference type="FunFam" id="3.40.50.1100:FF:000001">
    <property type="entry name" value="Tryptophan synthase beta chain"/>
    <property type="match status" value="1"/>
</dbReference>
<evidence type="ECO:0000313" key="14">
    <source>
        <dbReference type="EMBL" id="NSL50672.1"/>
    </source>
</evidence>
<dbReference type="InterPro" id="IPR023026">
    <property type="entry name" value="Trp_synth_beta/beta-like"/>
</dbReference>
<name>A0A8J8GBL3_9BACI</name>
<dbReference type="RefSeq" id="WP_173729866.1">
    <property type="nucleotide sequence ID" value="NZ_JABTTE010000002.1"/>
</dbReference>
<evidence type="ECO:0000256" key="9">
    <source>
        <dbReference type="ARBA" id="ARBA00023141"/>
    </source>
</evidence>
<feature type="modified residue" description="N6-(pyridoxal phosphate)lysine" evidence="12">
    <location>
        <position position="94"/>
    </location>
</feature>
<evidence type="ECO:0000256" key="11">
    <source>
        <dbReference type="ARBA" id="ARBA00049047"/>
    </source>
</evidence>
<keyword evidence="8 12" id="KW-0663">Pyridoxal phosphate</keyword>
<dbReference type="GO" id="GO:0005737">
    <property type="term" value="C:cytoplasm"/>
    <property type="evidence" value="ECO:0007669"/>
    <property type="project" value="TreeGrafter"/>
</dbReference>
<dbReference type="InterPro" id="IPR001926">
    <property type="entry name" value="TrpB-like_PALP"/>
</dbReference>
<sequence>MSRAQTEQLQQKGYFGQFGGSFVPPELQEALDYLEEQFNRFKDDEDFNNEFRYYLKEYVGRENPLTFARNLTEKLGGAKIYLKREDLNHMGAHKVNNVLGQILLAKRMGAKRVIAETGAGQHGVATAMGCAMFNMECVIYMGSEDTKRQALNVFRMEMLGAKVVPVSKGQGRLKEAVDEALNDLVANYKNTFYLLGSAVGPHPYPLMVKHFQSVISEESKRQILEKEGRLPDAVVAAVGGGSNAIGAFAHYIDEPSVRLIGVEPEKAATITEGVPAIIHGFKTLTLLDEQGNPRPTFSIAAGLDYPGVGPEHSYLKECGRAEYYTVTDDEVLDAFQLLCKTEGIIPALESSHALAYAFKLAPQMEKDQIIIVNLSGRGDKDVQHAYNLFQNRKQNN</sequence>
<dbReference type="NCBIfam" id="TIGR00263">
    <property type="entry name" value="trpB"/>
    <property type="match status" value="1"/>
</dbReference>
<evidence type="ECO:0000256" key="10">
    <source>
        <dbReference type="ARBA" id="ARBA00023239"/>
    </source>
</evidence>
<dbReference type="PIRSF" id="PIRSF001413">
    <property type="entry name" value="Trp_syn_beta"/>
    <property type="match status" value="1"/>
</dbReference>
<evidence type="ECO:0000256" key="5">
    <source>
        <dbReference type="ARBA" id="ARBA00011270"/>
    </source>
</evidence>
<keyword evidence="6 12" id="KW-0028">Amino-acid biosynthesis</keyword>
<reference evidence="14" key="1">
    <citation type="submission" date="2020-06" db="EMBL/GenBank/DDBJ databases">
        <title>A novel thermopfilic bacterium from Erzurum, Turkey.</title>
        <authorList>
            <person name="Adiguzel A."/>
            <person name="Ay H."/>
            <person name="Baltaci M.O."/>
        </authorList>
    </citation>
    <scope>NUCLEOTIDE SEQUENCE</scope>
    <source>
        <strain evidence="14">P2</strain>
    </source>
</reference>
<dbReference type="HAMAP" id="MF_00133">
    <property type="entry name" value="Trp_synth_beta"/>
    <property type="match status" value="1"/>
</dbReference>
<keyword evidence="7 12" id="KW-0822">Tryptophan biosynthesis</keyword>